<dbReference type="EMBL" id="CP014265">
    <property type="protein sequence ID" value="AMK15608.1"/>
    <property type="molecule type" value="Genomic_DNA"/>
</dbReference>
<evidence type="ECO:0000256" key="1">
    <source>
        <dbReference type="SAM" id="Coils"/>
    </source>
</evidence>
<dbReference type="OrthoDB" id="78153at2157"/>
<evidence type="ECO:0000313" key="4">
    <source>
        <dbReference type="Proteomes" id="UP000066376"/>
    </source>
</evidence>
<organism evidence="2 4">
    <name type="scientific">Methanobrevibacter olleyae</name>
    <dbReference type="NCBI Taxonomy" id="294671"/>
    <lineage>
        <taxon>Archaea</taxon>
        <taxon>Methanobacteriati</taxon>
        <taxon>Methanobacteriota</taxon>
        <taxon>Methanomada group</taxon>
        <taxon>Methanobacteria</taxon>
        <taxon>Methanobacteriales</taxon>
        <taxon>Methanobacteriaceae</taxon>
        <taxon>Methanobrevibacter</taxon>
    </lineage>
</organism>
<proteinExistence type="predicted"/>
<dbReference type="PATRIC" id="fig|294671.3.peg.1100"/>
<dbReference type="PROSITE" id="PS51257">
    <property type="entry name" value="PROKAR_LIPOPROTEIN"/>
    <property type="match status" value="1"/>
</dbReference>
<reference evidence="4" key="2">
    <citation type="submission" date="2016-02" db="EMBL/GenBank/DDBJ databases">
        <title>The draft genome sequence of the rumen methanogen Methanobrevibacter olleyae YLM1.</title>
        <authorList>
            <consortium name="New Zealand Agricultural Greenhouse Gas Research Centre/Pastoral Greenhouse Gas Research Consortium"/>
            <person name="Kelly W.J."/>
            <person name="Li D."/>
            <person name="Lambie S.C."/>
            <person name="Attwood G.T."/>
            <person name="Altermann E."/>
            <person name="Leahy S.C."/>
        </authorList>
    </citation>
    <scope>NUCLEOTIDE SEQUENCE [LARGE SCALE GENOMIC DNA]</scope>
    <source>
        <strain evidence="4">YLM1</strain>
    </source>
</reference>
<sequence>MRKDIILIVLVLIAVVSISGCINSPIDNINNRMKDLNTDITEGDTDYNSAISSINSRDFASGNNNIQMAKEKFNDAEEKLSEIEEYKDDLNESTYKDYINLIKEEVSLKKQASDELYLAMQYYINNDTYSGNSYAKSANSLMKKAVILQNERNKLVENNTELFKKAGII</sequence>
<accession>A0A126R0K0</accession>
<dbReference type="Proteomes" id="UP000066376">
    <property type="component" value="Chromosome"/>
</dbReference>
<keyword evidence="4" id="KW-1185">Reference proteome</keyword>
<evidence type="ECO:0000313" key="2">
    <source>
        <dbReference type="EMBL" id="AMK15608.1"/>
    </source>
</evidence>
<dbReference type="KEGG" id="mol:YLM1_1051"/>
<reference evidence="5" key="4">
    <citation type="submission" date="2016-10" db="EMBL/GenBank/DDBJ databases">
        <authorList>
            <person name="Varghese N."/>
        </authorList>
    </citation>
    <scope>NUCLEOTIDE SEQUENCE [LARGE SCALE GENOMIC DNA]</scope>
    <source>
        <strain evidence="5">DSM 16632</strain>
    </source>
</reference>
<keyword evidence="1" id="KW-0175">Coiled coil</keyword>
<gene>
    <name evidence="3" type="ORF">SAMN02910297_01638</name>
    <name evidence="2" type="ORF">YLM1_1051</name>
</gene>
<reference evidence="2 4" key="1">
    <citation type="journal article" date="2016" name="Genome Announc.">
        <title>Draft Genome Sequence of the Rumen Methanogen Methanobrevibacter olleyae YLM1.</title>
        <authorList>
            <person name="Kelly W.J."/>
            <person name="Li D."/>
            <person name="Lambie S.C."/>
            <person name="Cox F."/>
            <person name="Attwood G.T."/>
            <person name="Altermann E."/>
            <person name="Leahy S.C."/>
        </authorList>
    </citation>
    <scope>NUCLEOTIDE SEQUENCE [LARGE SCALE GENOMIC DNA]</scope>
    <source>
        <strain evidence="2 4">YLM1</strain>
    </source>
</reference>
<protein>
    <recommendedName>
        <fullName evidence="6">Lipoprotein</fullName>
    </recommendedName>
</protein>
<dbReference type="STRING" id="294671.YLM1_1051"/>
<dbReference type="EMBL" id="FOTL01000033">
    <property type="protein sequence ID" value="SFL73896.1"/>
    <property type="molecule type" value="Genomic_DNA"/>
</dbReference>
<evidence type="ECO:0000313" key="5">
    <source>
        <dbReference type="Proteomes" id="UP000183442"/>
    </source>
</evidence>
<dbReference type="AlphaFoldDB" id="A0A126R0K0"/>
<name>A0A126R0K0_METOL</name>
<reference evidence="3" key="3">
    <citation type="submission" date="2016-10" db="EMBL/GenBank/DDBJ databases">
        <authorList>
            <person name="de Groot N.N."/>
        </authorList>
    </citation>
    <scope>NUCLEOTIDE SEQUENCE [LARGE SCALE GENOMIC DNA]</scope>
    <source>
        <strain evidence="3">DSM 16632</strain>
    </source>
</reference>
<evidence type="ECO:0008006" key="6">
    <source>
        <dbReference type="Google" id="ProtNLM"/>
    </source>
</evidence>
<evidence type="ECO:0000313" key="3">
    <source>
        <dbReference type="EMBL" id="SFL73896.1"/>
    </source>
</evidence>
<dbReference type="Proteomes" id="UP000183442">
    <property type="component" value="Unassembled WGS sequence"/>
</dbReference>
<dbReference type="GeneID" id="28489351"/>
<feature type="coiled-coil region" evidence="1">
    <location>
        <begin position="59"/>
        <end position="96"/>
    </location>
</feature>
<dbReference type="RefSeq" id="WP_067146989.1">
    <property type="nucleotide sequence ID" value="NZ_CP014265.1"/>
</dbReference>